<reference evidence="2" key="1">
    <citation type="journal article" date="2014" name="Int. J. Syst. Evol. Microbiol.">
        <title>Complete genome sequence of Corynebacterium casei LMG S-19264T (=DSM 44701T), isolated from a smear-ripened cheese.</title>
        <authorList>
            <consortium name="US DOE Joint Genome Institute (JGI-PGF)"/>
            <person name="Walter F."/>
            <person name="Albersmeier A."/>
            <person name="Kalinowski J."/>
            <person name="Ruckert C."/>
        </authorList>
    </citation>
    <scope>NUCLEOTIDE SEQUENCE</scope>
    <source>
        <strain evidence="2">NBRC 103034</strain>
    </source>
</reference>
<feature type="signal peptide" evidence="1">
    <location>
        <begin position="1"/>
        <end position="16"/>
    </location>
</feature>
<dbReference type="Pfam" id="PF14366">
    <property type="entry name" value="DUF4410"/>
    <property type="match status" value="1"/>
</dbReference>
<dbReference type="GeneID" id="99694278"/>
<gene>
    <name evidence="2" type="ORF">GCM10007914_33580</name>
</gene>
<evidence type="ECO:0000256" key="1">
    <source>
        <dbReference type="SAM" id="SignalP"/>
    </source>
</evidence>
<comment type="caution">
    <text evidence="2">The sequence shown here is derived from an EMBL/GenBank/DDBJ whole genome shotgun (WGS) entry which is preliminary data.</text>
</comment>
<proteinExistence type="predicted"/>
<keyword evidence="1" id="KW-0732">Signal</keyword>
<evidence type="ECO:0000313" key="3">
    <source>
        <dbReference type="Proteomes" id="UP001161408"/>
    </source>
</evidence>
<sequence>MKNFILIILVSLIAGCAANIKQSVKTSNMQQGAIPNSISVAISSSNSISKSRDLTKSITELNTLITTDYKGNLIPSNSSNQADISVEITIEHFRYVSGFGRFMAGVMVGDAELMLNVKLVDLSTNQIVSESQLDTRSEFSEGIFGATTSRQLEAMSKKIVDIINSSAKNS</sequence>
<protein>
    <recommendedName>
        <fullName evidence="4">DUF4410 domain-containing protein</fullName>
    </recommendedName>
</protein>
<name>A0AA37S4S7_9GAMM</name>
<dbReference type="RefSeq" id="WP_010388992.1">
    <property type="nucleotide sequence ID" value="NZ_BJXY01000029.1"/>
</dbReference>
<accession>A0AA37S4S7</accession>
<organism evidence="2 3">
    <name type="scientific">Pseudoalteromonas tetraodonis GFC</name>
    <dbReference type="NCBI Taxonomy" id="1315271"/>
    <lineage>
        <taxon>Bacteria</taxon>
        <taxon>Pseudomonadati</taxon>
        <taxon>Pseudomonadota</taxon>
        <taxon>Gammaproteobacteria</taxon>
        <taxon>Alteromonadales</taxon>
        <taxon>Pseudoalteromonadaceae</taxon>
        <taxon>Pseudoalteromonas</taxon>
    </lineage>
</organism>
<dbReference type="AlphaFoldDB" id="A0AA37S4S7"/>
<dbReference type="PROSITE" id="PS51257">
    <property type="entry name" value="PROKAR_LIPOPROTEIN"/>
    <property type="match status" value="1"/>
</dbReference>
<feature type="chain" id="PRO_5041266984" description="DUF4410 domain-containing protein" evidence="1">
    <location>
        <begin position="17"/>
        <end position="170"/>
    </location>
</feature>
<evidence type="ECO:0000313" key="2">
    <source>
        <dbReference type="EMBL" id="GLQ04477.1"/>
    </source>
</evidence>
<evidence type="ECO:0008006" key="4">
    <source>
        <dbReference type="Google" id="ProtNLM"/>
    </source>
</evidence>
<dbReference type="Proteomes" id="UP001161408">
    <property type="component" value="Unassembled WGS sequence"/>
</dbReference>
<dbReference type="EMBL" id="BSNE01000020">
    <property type="protein sequence ID" value="GLQ04477.1"/>
    <property type="molecule type" value="Genomic_DNA"/>
</dbReference>
<dbReference type="InterPro" id="IPR025522">
    <property type="entry name" value="DUF4410"/>
</dbReference>
<keyword evidence="3" id="KW-1185">Reference proteome</keyword>
<reference evidence="2" key="2">
    <citation type="submission" date="2023-01" db="EMBL/GenBank/DDBJ databases">
        <title>Draft genome sequence of Pseudoalteromonas tetraodonis strain NBRC 103034.</title>
        <authorList>
            <person name="Sun Q."/>
            <person name="Mori K."/>
        </authorList>
    </citation>
    <scope>NUCLEOTIDE SEQUENCE</scope>
    <source>
        <strain evidence="2">NBRC 103034</strain>
    </source>
</reference>